<sequence length="248" mass="27701">MKPITALQFPLKEMPSSLLLNKDKSIEMYYAPFDHVNTAAKIVICGITPGLQQAEIALQEAHRQLSTNKPLPIVSQSAKETASFAGPMRKNLIRMLNHIGLQHRLGVNDCEELFTIRKDLVHYTSALRYPVFVNGKNYSGRTPKMLGTPLLREAIEQYLGEELRQLSSETLYVPLGDSVADVLFFMAESGYIKREQILAGMPHPSGANAERIAFFLGEKSRENLSDKTNPEIILSKKQQLLSVLGYAV</sequence>
<dbReference type="EMBL" id="LDOT01000001">
    <property type="protein sequence ID" value="KLV09662.1"/>
    <property type="molecule type" value="Genomic_DNA"/>
</dbReference>
<accession>A0A0J1K5J9</accession>
<evidence type="ECO:0000313" key="2">
    <source>
        <dbReference type="EMBL" id="KLV09662.1"/>
    </source>
</evidence>
<evidence type="ECO:0000259" key="1">
    <source>
        <dbReference type="Pfam" id="PF03167"/>
    </source>
</evidence>
<dbReference type="SUPFAM" id="SSF52141">
    <property type="entry name" value="Uracil-DNA glycosylase-like"/>
    <property type="match status" value="1"/>
</dbReference>
<dbReference type="AlphaFoldDB" id="A0A0J1K5J9"/>
<dbReference type="Proteomes" id="UP000036097">
    <property type="component" value="Unassembled WGS sequence"/>
</dbReference>
<protein>
    <recommendedName>
        <fullName evidence="1">Uracil-DNA glycosylase-like domain-containing protein</fullName>
    </recommendedName>
</protein>
<organism evidence="2 3">
    <name type="scientific">Photobacterium aquae</name>
    <dbReference type="NCBI Taxonomy" id="1195763"/>
    <lineage>
        <taxon>Bacteria</taxon>
        <taxon>Pseudomonadati</taxon>
        <taxon>Pseudomonadota</taxon>
        <taxon>Gammaproteobacteria</taxon>
        <taxon>Vibrionales</taxon>
        <taxon>Vibrionaceae</taxon>
        <taxon>Photobacterium</taxon>
    </lineage>
</organism>
<name>A0A0J1K5J9_9GAMM</name>
<proteinExistence type="predicted"/>
<reference evidence="2 3" key="1">
    <citation type="submission" date="2015-05" db="EMBL/GenBank/DDBJ databases">
        <title>Photobacterium galathea sp. nov.</title>
        <authorList>
            <person name="Machado H."/>
            <person name="Gram L."/>
        </authorList>
    </citation>
    <scope>NUCLEOTIDE SEQUENCE [LARGE SCALE GENOMIC DNA]</scope>
    <source>
        <strain evidence="2 3">CGMCC 1.12159</strain>
    </source>
</reference>
<feature type="domain" description="Uracil-DNA glycosylase-like" evidence="1">
    <location>
        <begin position="33"/>
        <end position="211"/>
    </location>
</feature>
<dbReference type="InterPro" id="IPR036895">
    <property type="entry name" value="Uracil-DNA_glycosylase-like_sf"/>
</dbReference>
<evidence type="ECO:0000313" key="3">
    <source>
        <dbReference type="Proteomes" id="UP000036097"/>
    </source>
</evidence>
<comment type="caution">
    <text evidence="2">The sequence shown here is derived from an EMBL/GenBank/DDBJ whole genome shotgun (WGS) entry which is preliminary data.</text>
</comment>
<dbReference type="Pfam" id="PF03167">
    <property type="entry name" value="UDG"/>
    <property type="match status" value="1"/>
</dbReference>
<gene>
    <name evidence="2" type="ORF">ABT56_00630</name>
</gene>
<keyword evidence="3" id="KW-1185">Reference proteome</keyword>
<dbReference type="InterPro" id="IPR005122">
    <property type="entry name" value="Uracil-DNA_glycosylase-like"/>
</dbReference>
<dbReference type="STRING" id="1195763.ABT56_00630"/>
<dbReference type="PATRIC" id="fig|1195763.3.peg.141"/>